<comment type="caution">
    <text evidence="22">The sequence shown here is derived from an EMBL/GenBank/DDBJ whole genome shotgun (WGS) entry which is preliminary data.</text>
</comment>
<keyword evidence="10" id="KW-0677">Repeat</keyword>
<dbReference type="SUPFAM" id="SSF69848">
    <property type="entry name" value="LCCL domain"/>
    <property type="match status" value="1"/>
</dbReference>
<dbReference type="SMART" id="SM00327">
    <property type="entry name" value="VWA"/>
    <property type="match status" value="2"/>
</dbReference>
<accession>A0AA88PE01</accession>
<dbReference type="Gene3D" id="2.170.130.20">
    <property type="entry name" value="LCCL-like domain"/>
    <property type="match status" value="1"/>
</dbReference>
<dbReference type="InterPro" id="IPR002035">
    <property type="entry name" value="VWF_A"/>
</dbReference>
<dbReference type="Pfam" id="PF00092">
    <property type="entry name" value="VWA"/>
    <property type="match status" value="2"/>
</dbReference>
<dbReference type="PROSITE" id="PS00238">
    <property type="entry name" value="OPSIN"/>
    <property type="match status" value="1"/>
</dbReference>
<keyword evidence="5" id="KW-0964">Secreted</keyword>
<feature type="transmembrane region" description="Helical" evidence="18">
    <location>
        <begin position="244"/>
        <end position="266"/>
    </location>
</feature>
<dbReference type="InterPro" id="IPR050525">
    <property type="entry name" value="ECM_Assembly_Org"/>
</dbReference>
<name>A0AA88PE01_9TELE</name>
<dbReference type="InterPro" id="IPR027430">
    <property type="entry name" value="Retinal_BS"/>
</dbReference>
<dbReference type="CDD" id="cd15074">
    <property type="entry name" value="7tmA_Opsin5_neuropsin"/>
    <property type="match status" value="1"/>
</dbReference>
<dbReference type="GO" id="GO:0007605">
    <property type="term" value="P:sensory perception of sound"/>
    <property type="evidence" value="ECO:0007669"/>
    <property type="project" value="UniProtKB-ARBA"/>
</dbReference>
<evidence type="ECO:0000259" key="20">
    <source>
        <dbReference type="PROSITE" id="PS50262"/>
    </source>
</evidence>
<dbReference type="GO" id="GO:0016020">
    <property type="term" value="C:membrane"/>
    <property type="evidence" value="ECO:0007669"/>
    <property type="project" value="UniProtKB-SubCell"/>
</dbReference>
<dbReference type="Gene3D" id="1.20.1070.10">
    <property type="entry name" value="Rhodopsin 7-helix transmembrane proteins"/>
    <property type="match status" value="1"/>
</dbReference>
<feature type="transmembrane region" description="Helical" evidence="18">
    <location>
        <begin position="24"/>
        <end position="46"/>
    </location>
</feature>
<gene>
    <name evidence="22" type="ORF">Q8A67_019493</name>
</gene>
<dbReference type="PROSITE" id="PS50234">
    <property type="entry name" value="VWFA"/>
    <property type="match status" value="2"/>
</dbReference>
<dbReference type="FunFam" id="2.170.130.20:FF:000001">
    <property type="entry name" value="Cysteine-rich secretory protein LCCL domain-containing 1"/>
    <property type="match status" value="1"/>
</dbReference>
<dbReference type="Proteomes" id="UP001187343">
    <property type="component" value="Unassembled WGS sequence"/>
</dbReference>
<dbReference type="PROSITE" id="PS50820">
    <property type="entry name" value="LCCL"/>
    <property type="match status" value="1"/>
</dbReference>
<dbReference type="Pfam" id="PF00001">
    <property type="entry name" value="7tm_1"/>
    <property type="match status" value="1"/>
</dbReference>
<keyword evidence="7" id="KW-0716">Sensory transduction</keyword>
<proteinExistence type="predicted"/>
<feature type="transmembrane region" description="Helical" evidence="18">
    <location>
        <begin position="190"/>
        <end position="214"/>
    </location>
</feature>
<dbReference type="GO" id="GO:0007602">
    <property type="term" value="P:phototransduction"/>
    <property type="evidence" value="ECO:0007669"/>
    <property type="project" value="UniProtKB-KW"/>
</dbReference>
<feature type="transmembrane region" description="Helical" evidence="18">
    <location>
        <begin position="104"/>
        <end position="123"/>
    </location>
</feature>
<dbReference type="AlphaFoldDB" id="A0AA88PE01"/>
<dbReference type="GO" id="GO:0004930">
    <property type="term" value="F:G protein-coupled receptor activity"/>
    <property type="evidence" value="ECO:0007669"/>
    <property type="project" value="InterPro"/>
</dbReference>
<dbReference type="SUPFAM" id="SSF53300">
    <property type="entry name" value="vWA-like"/>
    <property type="match status" value="2"/>
</dbReference>
<dbReference type="InterPro" id="IPR036465">
    <property type="entry name" value="vWFA_dom_sf"/>
</dbReference>
<feature type="domain" description="G-protein coupled receptors family 1 profile" evidence="20">
    <location>
        <begin position="38"/>
        <end position="295"/>
    </location>
</feature>
<feature type="domain" description="VWFA" evidence="19">
    <location>
        <begin position="779"/>
        <end position="948"/>
    </location>
</feature>
<dbReference type="FunFam" id="1.20.1070.10:FF:000390">
    <property type="entry name" value="Novopsin-1"/>
    <property type="match status" value="1"/>
</dbReference>
<dbReference type="InterPro" id="IPR036609">
    <property type="entry name" value="LCCL_sf"/>
</dbReference>
<evidence type="ECO:0000256" key="3">
    <source>
        <dbReference type="ARBA" id="ARBA00004613"/>
    </source>
</evidence>
<keyword evidence="16" id="KW-0325">Glycoprotein</keyword>
<dbReference type="PANTHER" id="PTHR24020">
    <property type="entry name" value="COLLAGEN ALPHA"/>
    <property type="match status" value="1"/>
</dbReference>
<dbReference type="PANTHER" id="PTHR24020:SF36">
    <property type="entry name" value="COCHLIN"/>
    <property type="match status" value="1"/>
</dbReference>
<evidence type="ECO:0000256" key="17">
    <source>
        <dbReference type="SAM" id="MobiDB-lite"/>
    </source>
</evidence>
<evidence type="ECO:0000256" key="18">
    <source>
        <dbReference type="SAM" id="Phobius"/>
    </source>
</evidence>
<keyword evidence="15" id="KW-1015">Disulfide bond</keyword>
<evidence type="ECO:0000256" key="12">
    <source>
        <dbReference type="ARBA" id="ARBA00022989"/>
    </source>
</evidence>
<keyword evidence="6" id="KW-0600">Photoreceptor protein</keyword>
<keyword evidence="6" id="KW-0675">Receptor</keyword>
<dbReference type="Pfam" id="PF03815">
    <property type="entry name" value="LCCL"/>
    <property type="match status" value="1"/>
</dbReference>
<dbReference type="SMART" id="SM00603">
    <property type="entry name" value="LCCL"/>
    <property type="match status" value="1"/>
</dbReference>
<dbReference type="CDD" id="cd01472">
    <property type="entry name" value="vWA_collagen"/>
    <property type="match status" value="1"/>
</dbReference>
<evidence type="ECO:0000256" key="9">
    <source>
        <dbReference type="ARBA" id="ARBA00022729"/>
    </source>
</evidence>
<dbReference type="EMBL" id="JAUYZG010000019">
    <property type="protein sequence ID" value="KAK2878702.1"/>
    <property type="molecule type" value="Genomic_DNA"/>
</dbReference>
<feature type="transmembrane region" description="Helical" evidence="18">
    <location>
        <begin position="144"/>
        <end position="164"/>
    </location>
</feature>
<protein>
    <recommendedName>
        <fullName evidence="4">Cochlin</fullName>
    </recommendedName>
</protein>
<comment type="subcellular location">
    <subcellularLocation>
        <location evidence="2">Membrane</location>
    </subcellularLocation>
    <subcellularLocation>
        <location evidence="3">Secreted</location>
    </subcellularLocation>
</comment>
<evidence type="ECO:0000256" key="4">
    <source>
        <dbReference type="ARBA" id="ARBA00013828"/>
    </source>
</evidence>
<evidence type="ECO:0000256" key="10">
    <source>
        <dbReference type="ARBA" id="ARBA00022737"/>
    </source>
</evidence>
<dbReference type="GO" id="GO:0005576">
    <property type="term" value="C:extracellular region"/>
    <property type="evidence" value="ECO:0007669"/>
    <property type="project" value="UniProtKB-SubCell"/>
</dbReference>
<keyword evidence="9" id="KW-0732">Signal</keyword>
<dbReference type="InterPro" id="IPR000276">
    <property type="entry name" value="GPCR_Rhodpsn"/>
</dbReference>
<sequence length="960" mass="105916">MDIRSVLPSNVTVYQVSNGGETAIGVYLVLLGWLSWIGNGVVILLLTKQRKSLEPQDFLTLNLAVSDASIAIFGYSRGILEVFDVLRDEGYLIRTFWTCKVDGFLILLFGLISINTLTAISVIRYIKGCQPQHAHHVNKRNICLVIAAVWLCSLFWAGAPLLGWGSYRARGYGTCEIDWTQALYSVPVKLYVISIFFFNFFVPLFVIVFTYVSIIRRVNSSHKSSRGGDISERQRKIERSITRVSLILCAAFLLAWSPYAVISMWSAWGYQIPQLNSILASLFAKSASFYNPFIYIGMSSKFRKDLQALFYCLRPTSADRHTPPVPLARPGDVQLDVDGFKANDEPVDHNASENIQEGNAESPPESEHQDRPIPESGKSVSPHGLLRKPTFKAEETSSYTISISSLTMSLWFAVLHVLGVLSLTHCTFGSDLNVPTPISCGTRAVDLPDSRQIVLCPANCTLWSLSVFGSGVYASISSICGAAIHRGIIGLSGGPVEVHGLQGRTNYLSSYAHGIQSQSLSQWSSSFTVARTISLPLEVSSQTSSSATVASGAAKKPVKKTVKKPPPATANRDCPVDMAMLLDSSYNIGQRRFNLQKTFVSKLVAMLKVGTPGPHVGVVQTSETPRTEFYLSNYTTAKDLTFAIKEIPYIGGNTNTGKAILHTVRNFYNPDFGVRRGYPRIIVVFVDGWPSDNVEEAAILARESGINVFFVSVAKPAPEEVSLVNDQDFMRKAVCKDNEFFTFTMPSWFSTNKFLKPLAHKLCSIDQMLCSKTCYNSVNIGFLIDGSSSVGDGNFRLVLDLLVSIARHFDISDIGSRIGAIQFTYDQRMEFNFNDHTTKDNALRAMQNIPYMSGGTATGDAINFAVRSLFKPRTGTNKNFLIIITDGQSYDDVRGPAMAAQREGITVFAVGVAWAPMEDLKAIASEPKESHVFFTREFTGLAQFQQPIVRGICRDFTEFN</sequence>
<evidence type="ECO:0000256" key="6">
    <source>
        <dbReference type="ARBA" id="ARBA00022543"/>
    </source>
</evidence>
<evidence type="ECO:0000256" key="7">
    <source>
        <dbReference type="ARBA" id="ARBA00022606"/>
    </source>
</evidence>
<comment type="function">
    <text evidence="1">Plays a role in the control of cell shape and motility in the trabecular meshwork.</text>
</comment>
<evidence type="ECO:0000256" key="15">
    <source>
        <dbReference type="ARBA" id="ARBA00023157"/>
    </source>
</evidence>
<evidence type="ECO:0000259" key="21">
    <source>
        <dbReference type="PROSITE" id="PS50820"/>
    </source>
</evidence>
<evidence type="ECO:0000256" key="2">
    <source>
        <dbReference type="ARBA" id="ARBA00004370"/>
    </source>
</evidence>
<keyword evidence="12 18" id="KW-1133">Transmembrane helix</keyword>
<organism evidence="22 23">
    <name type="scientific">Cirrhinus molitorella</name>
    <name type="common">mud carp</name>
    <dbReference type="NCBI Taxonomy" id="172907"/>
    <lineage>
        <taxon>Eukaryota</taxon>
        <taxon>Metazoa</taxon>
        <taxon>Chordata</taxon>
        <taxon>Craniata</taxon>
        <taxon>Vertebrata</taxon>
        <taxon>Euteleostomi</taxon>
        <taxon>Actinopterygii</taxon>
        <taxon>Neopterygii</taxon>
        <taxon>Teleostei</taxon>
        <taxon>Ostariophysi</taxon>
        <taxon>Cypriniformes</taxon>
        <taxon>Cyprinidae</taxon>
        <taxon>Labeoninae</taxon>
        <taxon>Labeonini</taxon>
        <taxon>Cirrhinus</taxon>
    </lineage>
</organism>
<dbReference type="Gene3D" id="3.40.50.410">
    <property type="entry name" value="von Willebrand factor, type A domain"/>
    <property type="match status" value="2"/>
</dbReference>
<dbReference type="FunFam" id="3.40.50.410:FF:000009">
    <property type="entry name" value="Putative vitrin"/>
    <property type="match status" value="1"/>
</dbReference>
<keyword evidence="14 18" id="KW-0472">Membrane</keyword>
<dbReference type="InterPro" id="IPR017452">
    <property type="entry name" value="GPCR_Rhodpsn_7TM"/>
</dbReference>
<feature type="domain" description="LCCL" evidence="21">
    <location>
        <begin position="434"/>
        <end position="527"/>
    </location>
</feature>
<keyword evidence="11" id="KW-0681">Retinal protein</keyword>
<evidence type="ECO:0000256" key="8">
    <source>
        <dbReference type="ARBA" id="ARBA00022692"/>
    </source>
</evidence>
<evidence type="ECO:0000256" key="16">
    <source>
        <dbReference type="ARBA" id="ARBA00023180"/>
    </source>
</evidence>
<keyword evidence="23" id="KW-1185">Reference proteome</keyword>
<feature type="domain" description="VWFA" evidence="19">
    <location>
        <begin position="577"/>
        <end position="762"/>
    </location>
</feature>
<evidence type="ECO:0000256" key="1">
    <source>
        <dbReference type="ARBA" id="ARBA00003388"/>
    </source>
</evidence>
<dbReference type="FunFam" id="3.40.50.410:FF:000029">
    <property type="entry name" value="Cochlin"/>
    <property type="match status" value="1"/>
</dbReference>
<dbReference type="InterPro" id="IPR004043">
    <property type="entry name" value="LCCL"/>
</dbReference>
<evidence type="ECO:0000259" key="19">
    <source>
        <dbReference type="PROSITE" id="PS50234"/>
    </source>
</evidence>
<dbReference type="PROSITE" id="PS50262">
    <property type="entry name" value="G_PROTEIN_RECEP_F1_2"/>
    <property type="match status" value="1"/>
</dbReference>
<evidence type="ECO:0000313" key="22">
    <source>
        <dbReference type="EMBL" id="KAK2878702.1"/>
    </source>
</evidence>
<dbReference type="SUPFAM" id="SSF81321">
    <property type="entry name" value="Family A G protein-coupled receptor-like"/>
    <property type="match status" value="1"/>
</dbReference>
<feature type="region of interest" description="Disordered" evidence="17">
    <location>
        <begin position="346"/>
        <end position="387"/>
    </location>
</feature>
<reference evidence="22" key="1">
    <citation type="submission" date="2023-08" db="EMBL/GenBank/DDBJ databases">
        <title>Chromosome-level Genome Assembly of mud carp (Cirrhinus molitorella).</title>
        <authorList>
            <person name="Liu H."/>
        </authorList>
    </citation>
    <scope>NUCLEOTIDE SEQUENCE</scope>
    <source>
        <strain evidence="22">Prfri</strain>
        <tissue evidence="22">Muscle</tissue>
    </source>
</reference>
<dbReference type="PRINTS" id="PR00237">
    <property type="entry name" value="GPCRRHODOPSN"/>
</dbReference>
<dbReference type="GO" id="GO:0009881">
    <property type="term" value="F:photoreceptor activity"/>
    <property type="evidence" value="ECO:0007669"/>
    <property type="project" value="UniProtKB-KW"/>
</dbReference>
<evidence type="ECO:0000256" key="11">
    <source>
        <dbReference type="ARBA" id="ARBA00022925"/>
    </source>
</evidence>
<evidence type="ECO:0000256" key="14">
    <source>
        <dbReference type="ARBA" id="ARBA00023136"/>
    </source>
</evidence>
<keyword evidence="13" id="KW-0157">Chromophore</keyword>
<evidence type="ECO:0000313" key="23">
    <source>
        <dbReference type="Proteomes" id="UP001187343"/>
    </source>
</evidence>
<evidence type="ECO:0000256" key="13">
    <source>
        <dbReference type="ARBA" id="ARBA00022991"/>
    </source>
</evidence>
<evidence type="ECO:0000256" key="5">
    <source>
        <dbReference type="ARBA" id="ARBA00022525"/>
    </source>
</evidence>
<keyword evidence="8 18" id="KW-0812">Transmembrane</keyword>
<feature type="transmembrane region" description="Helical" evidence="18">
    <location>
        <begin position="58"/>
        <end position="76"/>
    </location>
</feature>
<dbReference type="PRINTS" id="PR00453">
    <property type="entry name" value="VWFADOMAIN"/>
</dbReference>